<dbReference type="InterPro" id="IPR009545">
    <property type="entry name" value="Claudin-like"/>
</dbReference>
<evidence type="ECO:0000313" key="4">
    <source>
        <dbReference type="EMBL" id="UMM23166.1"/>
    </source>
</evidence>
<dbReference type="Gene3D" id="2.60.40.10">
    <property type="entry name" value="Immunoglobulins"/>
    <property type="match status" value="1"/>
</dbReference>
<name>A0AAE9EMH0_CAEBR</name>
<dbReference type="InterPro" id="IPR013783">
    <property type="entry name" value="Ig-like_fold"/>
</dbReference>
<dbReference type="PROSITE" id="PS50202">
    <property type="entry name" value="MSP"/>
    <property type="match status" value="1"/>
</dbReference>
<organism evidence="4 5">
    <name type="scientific">Caenorhabditis briggsae</name>
    <dbReference type="NCBI Taxonomy" id="6238"/>
    <lineage>
        <taxon>Eukaryota</taxon>
        <taxon>Metazoa</taxon>
        <taxon>Ecdysozoa</taxon>
        <taxon>Nematoda</taxon>
        <taxon>Chromadorea</taxon>
        <taxon>Rhabditida</taxon>
        <taxon>Rhabditina</taxon>
        <taxon>Rhabditomorpha</taxon>
        <taxon>Rhabditoidea</taxon>
        <taxon>Rhabditidae</taxon>
        <taxon>Peloderinae</taxon>
        <taxon>Caenorhabditis</taxon>
    </lineage>
</organism>
<reference evidence="4 5" key="1">
    <citation type="submission" date="2022-04" db="EMBL/GenBank/DDBJ databases">
        <title>Chromosome-level reference genomes for two strains of Caenorhabditis briggsae: an improved platform for comparative genomics.</title>
        <authorList>
            <person name="Stevens L."/>
            <person name="Andersen E."/>
        </authorList>
    </citation>
    <scope>NUCLEOTIDE SEQUENCE [LARGE SCALE GENOMIC DNA]</scope>
    <source>
        <strain evidence="4">VX34</strain>
        <tissue evidence="4">Whole-organism</tissue>
    </source>
</reference>
<dbReference type="Pfam" id="PF00635">
    <property type="entry name" value="Motile_Sperm"/>
    <property type="match status" value="1"/>
</dbReference>
<feature type="transmembrane region" description="Helical" evidence="2">
    <location>
        <begin position="100"/>
        <end position="117"/>
    </location>
</feature>
<dbReference type="InterPro" id="IPR008962">
    <property type="entry name" value="PapD-like_sf"/>
</dbReference>
<dbReference type="InterPro" id="IPR000535">
    <property type="entry name" value="MSP_dom"/>
</dbReference>
<dbReference type="Proteomes" id="UP000829354">
    <property type="component" value="Chromosome III"/>
</dbReference>
<keyword evidence="2" id="KW-0472">Membrane</keyword>
<keyword evidence="2" id="KW-0812">Transmembrane</keyword>
<evidence type="ECO:0000259" key="3">
    <source>
        <dbReference type="PROSITE" id="PS50202"/>
    </source>
</evidence>
<dbReference type="SUPFAM" id="SSF49354">
    <property type="entry name" value="PapD-like"/>
    <property type="match status" value="1"/>
</dbReference>
<keyword evidence="1" id="KW-0206">Cytoskeleton</keyword>
<feature type="transmembrane region" description="Helical" evidence="2">
    <location>
        <begin position="129"/>
        <end position="146"/>
    </location>
</feature>
<dbReference type="AlphaFoldDB" id="A0AAE9EMH0"/>
<keyword evidence="1" id="KW-0963">Cytoplasm</keyword>
<dbReference type="EMBL" id="CP092622">
    <property type="protein sequence ID" value="UMM23166.1"/>
    <property type="molecule type" value="Genomic_DNA"/>
</dbReference>
<feature type="domain" description="MSP" evidence="3">
    <location>
        <begin position="183"/>
        <end position="309"/>
    </location>
</feature>
<protein>
    <recommendedName>
        <fullName evidence="1">Major sperm protein</fullName>
    </recommendedName>
</protein>
<gene>
    <name evidence="4" type="ORF">L5515_004015</name>
</gene>
<keyword evidence="2" id="KW-1133">Transmembrane helix</keyword>
<dbReference type="PANTHER" id="PTHR21513">
    <property type="entry name" value="MAJOR SPERM PROTEIN"/>
    <property type="match status" value="1"/>
</dbReference>
<proteinExistence type="predicted"/>
<accession>A0AAE9EMH0</accession>
<evidence type="ECO:0000256" key="2">
    <source>
        <dbReference type="SAM" id="Phobius"/>
    </source>
</evidence>
<evidence type="ECO:0000313" key="5">
    <source>
        <dbReference type="Proteomes" id="UP000829354"/>
    </source>
</evidence>
<dbReference type="PANTHER" id="PTHR21513:SF2">
    <property type="entry name" value="MAJOR SPERM PROTEIN"/>
    <property type="match status" value="1"/>
</dbReference>
<sequence length="310" mass="34690">MVDRNLLILGVFIFIGFVLNTVGVFTSYWAVDSFGFHGGITHINQYAETWFLAATIFMYLSFLQFAFTFLIYLYTVFVVYRNGYSRSVRKWFKLMTNNSGTIVIFTVIALILMGVNFSKASDSTDTFSLGYSAWLSCAAAVLSLVTKMVERNSQNVLAGGTSLGAAVAPPQAHTNFVDAGTTSLMNKPGEPPFRLALNTNKIEFKCTEDRKPSSVFVKLFNPTNETVSFKVRCTSADIFRVQPPLGFVKSNETVSIVIWYQNQDKKDAMSKCHYFAFYHTHSDGRTARELWANSKAEGVRRLPASFISAK</sequence>
<feature type="transmembrane region" description="Helical" evidence="2">
    <location>
        <begin position="50"/>
        <end position="80"/>
    </location>
</feature>
<keyword evidence="5" id="KW-1185">Reference proteome</keyword>
<feature type="transmembrane region" description="Helical" evidence="2">
    <location>
        <begin position="7"/>
        <end position="30"/>
    </location>
</feature>
<comment type="function">
    <text evidence="1">Central component in molecular interactions underlying sperm crawling. Forms an extensive filament system that extends from sperm villipoda, along the leading edge of the pseudopod.</text>
</comment>
<dbReference type="Pfam" id="PF06653">
    <property type="entry name" value="Claudin_3"/>
    <property type="match status" value="1"/>
</dbReference>
<evidence type="ECO:0000256" key="1">
    <source>
        <dbReference type="RuleBase" id="RU003425"/>
    </source>
</evidence>